<gene>
    <name evidence="2" type="ORF">T285_07480</name>
</gene>
<evidence type="ECO:0000259" key="1">
    <source>
        <dbReference type="PROSITE" id="PS51186"/>
    </source>
</evidence>
<dbReference type="InterPro" id="IPR016181">
    <property type="entry name" value="Acyl_CoA_acyltransferase"/>
</dbReference>
<dbReference type="EMBL" id="CP006811">
    <property type="protein sequence ID" value="AHA97841.1"/>
    <property type="molecule type" value="Genomic_DNA"/>
</dbReference>
<dbReference type="InterPro" id="IPR000182">
    <property type="entry name" value="GNAT_dom"/>
</dbReference>
<name>A0A7D9N836_LACJH</name>
<organism evidence="2 3">
    <name type="scientific">Lactobacillus johnsonii N6.2</name>
    <dbReference type="NCBI Taxonomy" id="1408186"/>
    <lineage>
        <taxon>Bacteria</taxon>
        <taxon>Bacillati</taxon>
        <taxon>Bacillota</taxon>
        <taxon>Bacilli</taxon>
        <taxon>Lactobacillales</taxon>
        <taxon>Lactobacillaceae</taxon>
        <taxon>Lactobacillus</taxon>
    </lineage>
</organism>
<dbReference type="Proteomes" id="UP000018522">
    <property type="component" value="Chromosome"/>
</dbReference>
<evidence type="ECO:0000313" key="3">
    <source>
        <dbReference type="Proteomes" id="UP000018522"/>
    </source>
</evidence>
<proteinExistence type="predicted"/>
<dbReference type="AlphaFoldDB" id="A0A7D9N836"/>
<sequence length="177" mass="20448">MSEIMTLIYTRYATNEDLSNIMVIINEAKDFLRQSGSSQWQRTYPDEDTILTDIKNKSALVLMVDDQVAGYAASVVGIEPTYQKINGEWENTKDDYVTFHRLAISSKYRGMHLANFMFSDLISIMVNQGIKNFRIDTSRKNQIMQHLALKHNFIERGIIMVDEDPEDPSRLAYELNL</sequence>
<dbReference type="Pfam" id="PF00583">
    <property type="entry name" value="Acetyltransf_1"/>
    <property type="match status" value="1"/>
</dbReference>
<keyword evidence="2" id="KW-0808">Transferase</keyword>
<accession>A0A7D9N836</accession>
<reference evidence="2 3" key="1">
    <citation type="journal article" date="2014" name="Genome Announc.">
        <title>Complete Genome Sequences of Lactobacillus johnsonii Strain N6.2 and Lactobacillus reuteri Strain TD1.</title>
        <authorList>
            <person name="Leonard M.T."/>
            <person name="Valladares R.B."/>
            <person name="Ardissone A."/>
            <person name="Gonzalez C.F."/>
            <person name="Lorca G.L."/>
            <person name="Triplett E.W."/>
        </authorList>
    </citation>
    <scope>NUCLEOTIDE SEQUENCE [LARGE SCALE GENOMIC DNA]</scope>
    <source>
        <strain evidence="2 3">N6.2</strain>
    </source>
</reference>
<dbReference type="SUPFAM" id="SSF55729">
    <property type="entry name" value="Acyl-CoA N-acyltransferases (Nat)"/>
    <property type="match status" value="1"/>
</dbReference>
<dbReference type="GO" id="GO:0016747">
    <property type="term" value="F:acyltransferase activity, transferring groups other than amino-acyl groups"/>
    <property type="evidence" value="ECO:0007669"/>
    <property type="project" value="InterPro"/>
</dbReference>
<protein>
    <submittedName>
        <fullName evidence="2">N-acetyltransferase GCN5</fullName>
    </submittedName>
</protein>
<dbReference type="Gene3D" id="3.40.630.30">
    <property type="match status" value="1"/>
</dbReference>
<feature type="domain" description="N-acetyltransferase" evidence="1">
    <location>
        <begin position="8"/>
        <end position="177"/>
    </location>
</feature>
<dbReference type="PROSITE" id="PS51186">
    <property type="entry name" value="GNAT"/>
    <property type="match status" value="1"/>
</dbReference>
<evidence type="ECO:0000313" key="2">
    <source>
        <dbReference type="EMBL" id="AHA97841.1"/>
    </source>
</evidence>
<dbReference type="KEGG" id="ljn:T285_07480"/>